<dbReference type="Proteomes" id="UP001160148">
    <property type="component" value="Unassembled WGS sequence"/>
</dbReference>
<protein>
    <submittedName>
        <fullName evidence="1">Uncharacterized protein</fullName>
    </submittedName>
</protein>
<accession>A0AAV0XKT1</accession>
<comment type="caution">
    <text evidence="1">The sequence shown here is derived from an EMBL/GenBank/DDBJ whole genome shotgun (WGS) entry which is preliminary data.</text>
</comment>
<dbReference type="AlphaFoldDB" id="A0AAV0XKT1"/>
<evidence type="ECO:0000313" key="2">
    <source>
        <dbReference type="Proteomes" id="UP001160148"/>
    </source>
</evidence>
<gene>
    <name evidence="1" type="ORF">MEUPH1_LOCUS22665</name>
</gene>
<sequence length="81" mass="9351">MRPLVRLQVRVSFTTDATQNRRRHNYYEDGSVDDSGEIIHLSAASHPRVFQKTDVLFVPKSAASQRSTFTLLPKLFRKVDF</sequence>
<dbReference type="EMBL" id="CARXXK010000005">
    <property type="protein sequence ID" value="CAI6368289.1"/>
    <property type="molecule type" value="Genomic_DNA"/>
</dbReference>
<keyword evidence="2" id="KW-1185">Reference proteome</keyword>
<proteinExistence type="predicted"/>
<name>A0AAV0XKT1_9HEMI</name>
<evidence type="ECO:0000313" key="1">
    <source>
        <dbReference type="EMBL" id="CAI6368289.1"/>
    </source>
</evidence>
<organism evidence="1 2">
    <name type="scientific">Macrosiphum euphorbiae</name>
    <name type="common">potato aphid</name>
    <dbReference type="NCBI Taxonomy" id="13131"/>
    <lineage>
        <taxon>Eukaryota</taxon>
        <taxon>Metazoa</taxon>
        <taxon>Ecdysozoa</taxon>
        <taxon>Arthropoda</taxon>
        <taxon>Hexapoda</taxon>
        <taxon>Insecta</taxon>
        <taxon>Pterygota</taxon>
        <taxon>Neoptera</taxon>
        <taxon>Paraneoptera</taxon>
        <taxon>Hemiptera</taxon>
        <taxon>Sternorrhyncha</taxon>
        <taxon>Aphidomorpha</taxon>
        <taxon>Aphidoidea</taxon>
        <taxon>Aphididae</taxon>
        <taxon>Macrosiphini</taxon>
        <taxon>Macrosiphum</taxon>
    </lineage>
</organism>
<reference evidence="1 2" key="1">
    <citation type="submission" date="2023-01" db="EMBL/GenBank/DDBJ databases">
        <authorList>
            <person name="Whitehead M."/>
        </authorList>
    </citation>
    <scope>NUCLEOTIDE SEQUENCE [LARGE SCALE GENOMIC DNA]</scope>
</reference>